<dbReference type="AlphaFoldDB" id="A0AAW5EIX0"/>
<name>A0AAW5EIX0_CAMJU</name>
<gene>
    <name evidence="1" type="ORF">LZC39_11370</name>
</gene>
<dbReference type="Gene3D" id="3.90.1150.10">
    <property type="entry name" value="Aspartate Aminotransferase, domain 1"/>
    <property type="match status" value="1"/>
</dbReference>
<dbReference type="EMBL" id="JAJUOL010000305">
    <property type="protein sequence ID" value="MCH3852690.1"/>
    <property type="molecule type" value="Genomic_DNA"/>
</dbReference>
<evidence type="ECO:0000313" key="1">
    <source>
        <dbReference type="EMBL" id="MCH3852690.1"/>
    </source>
</evidence>
<accession>A0AAW5EIX0</accession>
<proteinExistence type="predicted"/>
<feature type="non-terminal residue" evidence="1">
    <location>
        <position position="46"/>
    </location>
</feature>
<evidence type="ECO:0000313" key="2">
    <source>
        <dbReference type="Proteomes" id="UP001199644"/>
    </source>
</evidence>
<dbReference type="Proteomes" id="UP001199644">
    <property type="component" value="Unassembled WGS sequence"/>
</dbReference>
<protein>
    <submittedName>
        <fullName evidence="1">Alanine transaminase</fullName>
    </submittedName>
</protein>
<dbReference type="InterPro" id="IPR015422">
    <property type="entry name" value="PyrdxlP-dep_Trfase_small"/>
</dbReference>
<comment type="caution">
    <text evidence="1">The sequence shown here is derived from an EMBL/GenBank/DDBJ whole genome shotgun (WGS) entry which is preliminary data.</text>
</comment>
<sequence length="46" mass="5263">MFDEIRFNTIERLPNYVFAEVNAIKMAARRAGKDIIDFSMGNPDGK</sequence>
<organism evidence="1 2">
    <name type="scientific">Campylobacter jejuni</name>
    <dbReference type="NCBI Taxonomy" id="197"/>
    <lineage>
        <taxon>Bacteria</taxon>
        <taxon>Pseudomonadati</taxon>
        <taxon>Campylobacterota</taxon>
        <taxon>Epsilonproteobacteria</taxon>
        <taxon>Campylobacterales</taxon>
        <taxon>Campylobacteraceae</taxon>
        <taxon>Campylobacter</taxon>
    </lineage>
</organism>
<reference evidence="1" key="1">
    <citation type="submission" date="2021-12" db="EMBL/GenBank/DDBJ databases">
        <title>Prevalence of phenicol resistance gene fexA in Campylobacter isolated from poultry supply chain.</title>
        <authorList>
            <person name="Tang B."/>
            <person name="Zheng X."/>
            <person name="Lin J."/>
            <person name="Lin R."/>
            <person name="Yang H."/>
            <person name="Shen Z."/>
            <person name="Xia F."/>
        </authorList>
    </citation>
    <scope>NUCLEOTIDE SEQUENCE</scope>
    <source>
        <strain evidence="1">CJHN2011004</strain>
    </source>
</reference>